<organism evidence="6 7">
    <name type="scientific">Sus scrofa</name>
    <name type="common">Pig</name>
    <dbReference type="NCBI Taxonomy" id="9823"/>
    <lineage>
        <taxon>Eukaryota</taxon>
        <taxon>Metazoa</taxon>
        <taxon>Chordata</taxon>
        <taxon>Craniata</taxon>
        <taxon>Vertebrata</taxon>
        <taxon>Euteleostomi</taxon>
        <taxon>Mammalia</taxon>
        <taxon>Eutheria</taxon>
        <taxon>Laurasiatheria</taxon>
        <taxon>Artiodactyla</taxon>
        <taxon>Suina</taxon>
        <taxon>Suidae</taxon>
        <taxon>Sus</taxon>
    </lineage>
</organism>
<keyword evidence="2" id="KW-1064">Adaptive immunity</keyword>
<name>A0A4X1V0C1_PIG</name>
<dbReference type="PANTHER" id="PTHR19367:SF18">
    <property type="entry name" value="T CELL RECEPTOR ALPHA VARIABLE 16"/>
    <property type="match status" value="1"/>
</dbReference>
<reference evidence="6" key="2">
    <citation type="submission" date="2025-08" db="UniProtKB">
        <authorList>
            <consortium name="Ensembl"/>
        </authorList>
    </citation>
    <scope>IDENTIFICATION</scope>
</reference>
<dbReference type="InterPro" id="IPR003599">
    <property type="entry name" value="Ig_sub"/>
</dbReference>
<keyword evidence="4" id="KW-0393">Immunoglobulin domain</keyword>
<evidence type="ECO:0000256" key="1">
    <source>
        <dbReference type="ARBA" id="ARBA00022729"/>
    </source>
</evidence>
<evidence type="ECO:0000259" key="5">
    <source>
        <dbReference type="SMART" id="SM00409"/>
    </source>
</evidence>
<evidence type="ECO:0000313" key="7">
    <source>
        <dbReference type="Proteomes" id="UP000314985"/>
    </source>
</evidence>
<accession>A0A4X1V0C1</accession>
<evidence type="ECO:0000256" key="2">
    <source>
        <dbReference type="ARBA" id="ARBA00023130"/>
    </source>
</evidence>
<protein>
    <recommendedName>
        <fullName evidence="5">Immunoglobulin domain-containing protein</fullName>
    </recommendedName>
</protein>
<dbReference type="SMART" id="SM00409">
    <property type="entry name" value="IG"/>
    <property type="match status" value="1"/>
</dbReference>
<dbReference type="InterPro" id="IPR013783">
    <property type="entry name" value="Ig-like_fold"/>
</dbReference>
<dbReference type="SUPFAM" id="SSF48726">
    <property type="entry name" value="Immunoglobulin"/>
    <property type="match status" value="1"/>
</dbReference>
<dbReference type="AlphaFoldDB" id="A0A4X1V0C1"/>
<keyword evidence="2" id="KW-0391">Immunity</keyword>
<keyword evidence="3" id="KW-0675">Receptor</keyword>
<dbReference type="InterPro" id="IPR036179">
    <property type="entry name" value="Ig-like_dom_sf"/>
</dbReference>
<evidence type="ECO:0000256" key="4">
    <source>
        <dbReference type="ARBA" id="ARBA00023319"/>
    </source>
</evidence>
<dbReference type="Gene3D" id="2.60.40.10">
    <property type="entry name" value="Immunoglobulins"/>
    <property type="match status" value="1"/>
</dbReference>
<reference evidence="6 7" key="1">
    <citation type="submission" date="2017-08" db="EMBL/GenBank/DDBJ databases">
        <title>USMARCv1.0.</title>
        <authorList>
            <person name="Hannum G.I."/>
            <person name="Koren S."/>
            <person name="Schroeder S.G."/>
            <person name="Chin S.C."/>
            <person name="Nonneman D.J."/>
            <person name="Becker S.A."/>
            <person name="Rosen B.D."/>
            <person name="Bickhart D.M."/>
            <person name="Putnam N.H."/>
            <person name="Green R.E."/>
            <person name="Tuggle C.K."/>
            <person name="Liu H."/>
            <person name="Rohrer G.A."/>
            <person name="Warr A."/>
            <person name="Hall R."/>
            <person name="Kim K."/>
            <person name="Hume D.A."/>
            <person name="Talbot R."/>
            <person name="Chow W."/>
            <person name="Howe K."/>
            <person name="Schwartz A.S."/>
            <person name="Watson M."/>
            <person name="Archibald A.L."/>
            <person name="Phillippy A.M."/>
            <person name="Smith T.P.L."/>
        </authorList>
    </citation>
    <scope>NUCLEOTIDE SEQUENCE [LARGE SCALE GENOMIC DNA]</scope>
</reference>
<dbReference type="GO" id="GO:0002250">
    <property type="term" value="P:adaptive immune response"/>
    <property type="evidence" value="ECO:0007669"/>
    <property type="project" value="UniProtKB-KW"/>
</dbReference>
<dbReference type="PANTHER" id="PTHR19367">
    <property type="entry name" value="T-CELL RECEPTOR ALPHA CHAIN V REGION"/>
    <property type="match status" value="1"/>
</dbReference>
<dbReference type="Ensembl" id="ENSSSCT00070041304.1">
    <property type="protein sequence ID" value="ENSSSCP00070034670.1"/>
    <property type="gene ID" value="ENSSSCG00070020778.1"/>
</dbReference>
<dbReference type="Pfam" id="PF07686">
    <property type="entry name" value="V-set"/>
    <property type="match status" value="1"/>
</dbReference>
<proteinExistence type="predicted"/>
<sequence>MLRSYRAESAWCMCKGVHVAELFPGKICRKEPPISSQLRHEATLISVLVMIFTLCGTRAQTVTQPEDHISVFERSPVQVKCNYSYSGSPVLFWYVQYPKQHLQLLLKHISRESIRGFTAHLDKKEASFHLKKPSAQEEDSAIYYCALSDTVTGFTREAEHKPLKSYRKCF</sequence>
<keyword evidence="1" id="KW-0732">Signal</keyword>
<dbReference type="InterPro" id="IPR051287">
    <property type="entry name" value="TCR_variable_region"/>
</dbReference>
<evidence type="ECO:0000256" key="3">
    <source>
        <dbReference type="ARBA" id="ARBA00023170"/>
    </source>
</evidence>
<dbReference type="InterPro" id="IPR013106">
    <property type="entry name" value="Ig_V-set"/>
</dbReference>
<dbReference type="Proteomes" id="UP000314985">
    <property type="component" value="Chromosome 7"/>
</dbReference>
<feature type="domain" description="Immunoglobulin" evidence="5">
    <location>
        <begin position="66"/>
        <end position="163"/>
    </location>
</feature>
<evidence type="ECO:0000313" key="6">
    <source>
        <dbReference type="Ensembl" id="ENSSSCP00070034670.1"/>
    </source>
</evidence>